<proteinExistence type="predicted"/>
<dbReference type="AlphaFoldDB" id="A0A7M1ME96"/>
<dbReference type="InterPro" id="IPR011050">
    <property type="entry name" value="Pectin_lyase_fold/virulence"/>
</dbReference>
<dbReference type="InterPro" id="IPR012334">
    <property type="entry name" value="Pectin_lyas_fold"/>
</dbReference>
<keyword evidence="1" id="KW-0175">Coiled coil</keyword>
<evidence type="ECO:0000313" key="5">
    <source>
        <dbReference type="Proteomes" id="UP000594890"/>
    </source>
</evidence>
<dbReference type="EMBL" id="CP063088">
    <property type="protein sequence ID" value="QOQ99279.1"/>
    <property type="molecule type" value="Genomic_DNA"/>
</dbReference>
<evidence type="ECO:0000259" key="3">
    <source>
        <dbReference type="SMART" id="SM00912"/>
    </source>
</evidence>
<dbReference type="Gene3D" id="2.160.20.110">
    <property type="match status" value="1"/>
</dbReference>
<evidence type="ECO:0000313" key="4">
    <source>
        <dbReference type="EMBL" id="QOQ99279.1"/>
    </source>
</evidence>
<name>A0A7M1ME96_CAMLA</name>
<feature type="signal peptide" evidence="2">
    <location>
        <begin position="1"/>
        <end position="24"/>
    </location>
</feature>
<reference evidence="4 5" key="1">
    <citation type="submission" date="2020-10" db="EMBL/GenBank/DDBJ databases">
        <title>Campylobacter and Helicobacter PacBio genomes.</title>
        <authorList>
            <person name="Lane C."/>
        </authorList>
    </citation>
    <scope>NUCLEOTIDE SEQUENCE [LARGE SCALE GENOMIC DNA]</scope>
    <source>
        <strain evidence="4 5">2014D-0218</strain>
    </source>
</reference>
<keyword evidence="2" id="KW-0732">Signal</keyword>
<gene>
    <name evidence="4" type="ORF">HW242_06070</name>
</gene>
<sequence length="1124" mass="124783">MKKLANHIILSGVTVSMLFSPLMAIDPNKLPSGGKFTHGTSGTISGPYFDKITGKNTIDITGKTQGGNHVIQWGGGFSIGNKAQVNFIGSDQNYLNIAHGTSKSTIEGVLNAGGNNVFLINPNGVIITKTGNINANRFVASTSSMSDGDMWKFAKLTKEQGASFSPVFKPQKAGNVVNMGNINAQNVTLQGNKVVLDADTSWDDKMKNQTGIISANEINLQGNEVYVNVAGVNADKIQSINVDAKTKGSMYLNASGYYYNPDSFKVFNKISKKNDNFKVDKYVGIGSVQDWWYFAKGWNENKEGFRDTASEYRLTANIDFKKQNYANYWFDLNGDGKKDADEYTSMIVGYDNKNYFNKIFDGQGFTLSNINIDTTSLENTQKHLYLGIFGVLRAATLKNLNVDYNQGSIIGSNTVEDGNVYAGGMAGMIMDGSDVSNITLKGISKIDAKSQSGISYVGGFAGIIADWGGDLDDWDGVDCYDDIWCFMKGSSFNNIALRDIGKIYGKGDFAYVGGFTGGLWSGVYNYSNIGHKFDNIVLHNIDNIMAETDTERARVGGFVGLIFNSTQTDFSGDRINEFNHIVLNDIDLIQAKNNGTFDWGPPFFIKDDANAGGFVGYSGGQNYYSNIVLNNIKNIHSHSIEKAETSYAGGFMAYSASTGQIFSNIVLNNIGSVIADGTGYMDGKTRAGGFVAVDDEDKDFFKNIYIFFSPDAKIEANGGGTNEYAGLFHAVSKTGSKHENIFIYHPESIKEQGDIAQIKELKKISYKNGDHDSKYTEFKDKINRDLKDYGLHEKDGYFSFNTDFKVKPSEDIFRPDVEKIKDETATLDQGDLISDDIWDYIIKDIDKVNYNIDIRLLAKLLSEYGNISNKTEDEQVKFVTTYLGVKENDARALLQSLSFLNAYKDHDIDKAKFKDETVKASFVKSFENADTKFTDFNNNKNKLYNNLNDLNKNIVSKGFDIEYLLDENQEKLAKFIKAYNDYVVLIEKGLKNENDPAFINIKNTIIQLNDEAKNLYAQLLDYKDQLQDFKDNNEFKKVIIAGDFKTIPLLITPDVNKPINGGGEDGDYEKISRQIADSQKQTPTFEYEEEKTEEVEESAFKQKGKTCIVSDNFKTMNPCVVGGL</sequence>
<protein>
    <submittedName>
        <fullName evidence="4">Filamentous hemagglutinin N-terminal domain-containing protein</fullName>
    </submittedName>
</protein>
<dbReference type="NCBIfam" id="TIGR01901">
    <property type="entry name" value="adhes_NPXG"/>
    <property type="match status" value="1"/>
</dbReference>
<dbReference type="Pfam" id="PF05860">
    <property type="entry name" value="TPS"/>
    <property type="match status" value="1"/>
</dbReference>
<dbReference type="Proteomes" id="UP000594890">
    <property type="component" value="Chromosome"/>
</dbReference>
<evidence type="ECO:0000256" key="2">
    <source>
        <dbReference type="SAM" id="SignalP"/>
    </source>
</evidence>
<dbReference type="Gene3D" id="2.160.20.10">
    <property type="entry name" value="Single-stranded right-handed beta-helix, Pectin lyase-like"/>
    <property type="match status" value="1"/>
</dbReference>
<dbReference type="InterPro" id="IPR008638">
    <property type="entry name" value="FhaB/CdiA-like_TPS"/>
</dbReference>
<accession>A0A7M1ME96</accession>
<evidence type="ECO:0000256" key="1">
    <source>
        <dbReference type="SAM" id="Coils"/>
    </source>
</evidence>
<feature type="coiled-coil region" evidence="1">
    <location>
        <begin position="1005"/>
        <end position="1032"/>
    </location>
</feature>
<feature type="domain" description="Filamentous haemagglutinin FhaB/tRNA nuclease CdiA-like TPS" evidence="3">
    <location>
        <begin position="27"/>
        <end position="149"/>
    </location>
</feature>
<dbReference type="SMART" id="SM00912">
    <property type="entry name" value="Haemagg_act"/>
    <property type="match status" value="1"/>
</dbReference>
<feature type="chain" id="PRO_5029530783" evidence="2">
    <location>
        <begin position="25"/>
        <end position="1124"/>
    </location>
</feature>
<organism evidence="4 5">
    <name type="scientific">Campylobacter lari</name>
    <dbReference type="NCBI Taxonomy" id="201"/>
    <lineage>
        <taxon>Bacteria</taxon>
        <taxon>Pseudomonadati</taxon>
        <taxon>Campylobacterota</taxon>
        <taxon>Epsilonproteobacteria</taxon>
        <taxon>Campylobacterales</taxon>
        <taxon>Campylobacteraceae</taxon>
        <taxon>Campylobacter</taxon>
    </lineage>
</organism>
<dbReference type="SUPFAM" id="SSF51126">
    <property type="entry name" value="Pectin lyase-like"/>
    <property type="match status" value="1"/>
</dbReference>